<feature type="compositionally biased region" description="Polar residues" evidence="1">
    <location>
        <begin position="305"/>
        <end position="317"/>
    </location>
</feature>
<feature type="compositionally biased region" description="Polar residues" evidence="1">
    <location>
        <begin position="325"/>
        <end position="353"/>
    </location>
</feature>
<dbReference type="AlphaFoldDB" id="A0A8A1M367"/>
<dbReference type="OrthoDB" id="5399559at2759"/>
<dbReference type="Pfam" id="PF26434">
    <property type="entry name" value="YAG7_C"/>
    <property type="match status" value="1"/>
</dbReference>
<sequence length="496" mass="52785">MSAAVTNPLPQPDAKGAKKKRAKGENSSTVSGAVTDPPNPATPTTESAPNGVAGAHEPGFLKDLHKSHRNAVKKLNATSKVDNIIAENPNKSLDELVAEKKINADQKAQVLKKPSLQAAVFQIEEQINQYKQYGQYYEDRLSSQKIEIEKAHKDELKVLKEKVAAEILESVEKEFEQRLLVLSQFLRAAAAMRRSGDETSSDSRAFEGALFQVYGGTEEAVSAMVKLINGTDDIVPSVDAEPLDVPYSRVKQASLEYIPPATEAWTEETQPSESASAAGTNVVTDPTIANASLTELQEPPLAAQQAPTTNGFPTSGTPHPDEISSAPSQSAVNNETANPRAQLRWDNQGSKMSASTTAEGWVEIEKADVEGTSTTTATQGVHPTLPTSGSWAEDIPVQTSVAGGASPEPNDGFKPVVSHHARQNSGRGRGFRGRGGPRGEGFRGRGGFRGDRGDYRGRGRGRGGEYRGRGGRGGYNNAQGPPQQSHAAPAPAEHTA</sequence>
<dbReference type="VEuPathDB" id="FungiDB:I7I51_08636"/>
<feature type="domain" description="YAG7-like dimerisation" evidence="2">
    <location>
        <begin position="172"/>
        <end position="255"/>
    </location>
</feature>
<evidence type="ECO:0000313" key="4">
    <source>
        <dbReference type="Proteomes" id="UP000663671"/>
    </source>
</evidence>
<feature type="region of interest" description="Disordered" evidence="1">
    <location>
        <begin position="1"/>
        <end position="60"/>
    </location>
</feature>
<reference evidence="3" key="1">
    <citation type="submission" date="2021-01" db="EMBL/GenBank/DDBJ databases">
        <title>Chromosome-level genome assembly of a human fungal pathogen reveals clustering of transcriptionally co-regulated genes.</title>
        <authorList>
            <person name="Voorhies M."/>
            <person name="Cohen S."/>
            <person name="Shea T.P."/>
            <person name="Petrus S."/>
            <person name="Munoz J.F."/>
            <person name="Poplawski S."/>
            <person name="Goldman W.E."/>
            <person name="Michael T."/>
            <person name="Cuomo C.A."/>
            <person name="Sil A."/>
            <person name="Beyhan S."/>
        </authorList>
    </citation>
    <scope>NUCLEOTIDE SEQUENCE</scope>
    <source>
        <strain evidence="3">WU24</strain>
    </source>
</reference>
<dbReference type="Proteomes" id="UP000663671">
    <property type="component" value="Chromosome 2"/>
</dbReference>
<evidence type="ECO:0000256" key="1">
    <source>
        <dbReference type="SAM" id="MobiDB-lite"/>
    </source>
</evidence>
<feature type="compositionally biased region" description="Low complexity" evidence="1">
    <location>
        <begin position="478"/>
        <end position="496"/>
    </location>
</feature>
<evidence type="ECO:0000259" key="2">
    <source>
        <dbReference type="Pfam" id="PF26434"/>
    </source>
</evidence>
<dbReference type="InterPro" id="IPR058602">
    <property type="entry name" value="YAG7_dimerisation_dom"/>
</dbReference>
<organism evidence="3 4">
    <name type="scientific">Ajellomyces capsulatus</name>
    <name type="common">Darling's disease fungus</name>
    <name type="synonym">Histoplasma capsulatum</name>
    <dbReference type="NCBI Taxonomy" id="5037"/>
    <lineage>
        <taxon>Eukaryota</taxon>
        <taxon>Fungi</taxon>
        <taxon>Dikarya</taxon>
        <taxon>Ascomycota</taxon>
        <taxon>Pezizomycotina</taxon>
        <taxon>Eurotiomycetes</taxon>
        <taxon>Eurotiomycetidae</taxon>
        <taxon>Onygenales</taxon>
        <taxon>Ajellomycetaceae</taxon>
        <taxon>Histoplasma</taxon>
    </lineage>
</organism>
<name>A0A8A1M367_AJECA</name>
<feature type="region of interest" description="Disordered" evidence="1">
    <location>
        <begin position="301"/>
        <end position="353"/>
    </location>
</feature>
<evidence type="ECO:0000313" key="3">
    <source>
        <dbReference type="EMBL" id="QSS59203.1"/>
    </source>
</evidence>
<proteinExistence type="predicted"/>
<dbReference type="EMBL" id="CP069109">
    <property type="protein sequence ID" value="QSS59203.1"/>
    <property type="molecule type" value="Genomic_DNA"/>
</dbReference>
<feature type="compositionally biased region" description="Basic and acidic residues" evidence="1">
    <location>
        <begin position="440"/>
        <end position="468"/>
    </location>
</feature>
<protein>
    <recommendedName>
        <fullName evidence="2">YAG7-like dimerisation domain-containing protein</fullName>
    </recommendedName>
</protein>
<gene>
    <name evidence="3" type="ORF">I7I51_08636</name>
</gene>
<accession>A0A8A1M367</accession>
<feature type="compositionally biased region" description="Polar residues" evidence="1">
    <location>
        <begin position="371"/>
        <end position="390"/>
    </location>
</feature>
<feature type="region of interest" description="Disordered" evidence="1">
    <location>
        <begin position="371"/>
        <end position="496"/>
    </location>
</feature>